<dbReference type="EMBL" id="KZ305258">
    <property type="protein sequence ID" value="PIA24770.1"/>
    <property type="molecule type" value="Genomic_DNA"/>
</dbReference>
<evidence type="ECO:0000256" key="1">
    <source>
        <dbReference type="SAM" id="SignalP"/>
    </source>
</evidence>
<organism evidence="2 3">
    <name type="scientific">Aquilegia coerulea</name>
    <name type="common">Rocky mountain columbine</name>
    <dbReference type="NCBI Taxonomy" id="218851"/>
    <lineage>
        <taxon>Eukaryota</taxon>
        <taxon>Viridiplantae</taxon>
        <taxon>Streptophyta</taxon>
        <taxon>Embryophyta</taxon>
        <taxon>Tracheophyta</taxon>
        <taxon>Spermatophyta</taxon>
        <taxon>Magnoliopsida</taxon>
        <taxon>Ranunculales</taxon>
        <taxon>Ranunculaceae</taxon>
        <taxon>Thalictroideae</taxon>
        <taxon>Aquilegia</taxon>
    </lineage>
</organism>
<feature type="signal peptide" evidence="1">
    <location>
        <begin position="1"/>
        <end position="20"/>
    </location>
</feature>
<keyword evidence="1" id="KW-0732">Signal</keyword>
<reference evidence="2 3" key="1">
    <citation type="submission" date="2017-09" db="EMBL/GenBank/DDBJ databases">
        <title>WGS assembly of Aquilegia coerulea Goldsmith.</title>
        <authorList>
            <person name="Hodges S."/>
            <person name="Kramer E."/>
            <person name="Nordborg M."/>
            <person name="Tomkins J."/>
            <person name="Borevitz J."/>
            <person name="Derieg N."/>
            <person name="Yan J."/>
            <person name="Mihaltcheva S."/>
            <person name="Hayes R.D."/>
            <person name="Rokhsar D."/>
        </authorList>
    </citation>
    <scope>NUCLEOTIDE SEQUENCE [LARGE SCALE GENOMIC DNA]</scope>
    <source>
        <strain evidence="3">cv. Goldsmith</strain>
    </source>
</reference>
<sequence>MFLVSGLIAVLYIFFKSTHIDVVVSSSHFHNMHLLAKLIPRLKFYQQLRGTTISNRRIIIHIPQHIFIFFPRHTPISNCKKDSLNLHLFFFGKGERFL</sequence>
<feature type="chain" id="PRO_5013720730" evidence="1">
    <location>
        <begin position="21"/>
        <end position="98"/>
    </location>
</feature>
<name>A0A2G5C0G4_AQUCA</name>
<proteinExistence type="predicted"/>
<evidence type="ECO:0000313" key="2">
    <source>
        <dbReference type="EMBL" id="PIA24770.1"/>
    </source>
</evidence>
<dbReference type="AlphaFoldDB" id="A0A2G5C0G4"/>
<gene>
    <name evidence="2" type="ORF">AQUCO_34600001v1</name>
</gene>
<protein>
    <submittedName>
        <fullName evidence="2">Uncharacterized protein</fullName>
    </submittedName>
</protein>
<dbReference type="InParanoid" id="A0A2G5C0G4"/>
<dbReference type="Proteomes" id="UP000230069">
    <property type="component" value="Unassembled WGS sequence"/>
</dbReference>
<keyword evidence="3" id="KW-1185">Reference proteome</keyword>
<accession>A0A2G5C0G4</accession>
<evidence type="ECO:0000313" key="3">
    <source>
        <dbReference type="Proteomes" id="UP000230069"/>
    </source>
</evidence>